<feature type="transmembrane region" description="Helical" evidence="11">
    <location>
        <begin position="285"/>
        <end position="311"/>
    </location>
</feature>
<dbReference type="STRING" id="446470.Snas_5242"/>
<evidence type="ECO:0000313" key="14">
    <source>
        <dbReference type="Proteomes" id="UP000000844"/>
    </source>
</evidence>
<dbReference type="KEGG" id="sna:Snas_5242"/>
<dbReference type="Pfam" id="PF00069">
    <property type="entry name" value="Pkinase"/>
    <property type="match status" value="1"/>
</dbReference>
<dbReference type="PROSITE" id="PS50011">
    <property type="entry name" value="PROTEIN_KINASE_DOM"/>
    <property type="match status" value="1"/>
</dbReference>
<accession>D3QBY7</accession>
<gene>
    <name evidence="13" type="ordered locus">Snas_5242</name>
</gene>
<sequence length="581" mass="63034">MRAGQVLNGRYRLVERVGLGGMGEVWSATDTTLDRTVALKLLRADLSDDVDSRRRFQQEARYLAKLAIPGAARIHDVGEDQLDGDTVTYLVMEFVPGRTLARLLAERGTLSAAELLPLLEQVARALDVAHRNGIVHRDIKPGNIMVDDDGRATLLDFGIARAVGDAKVTLSGQIMGTLSYVSPEQVNGDAIGPESDVYSLGAVAFECLSGTPPFTGAAVDILSGHLRTPPPDPPPATPRSVARAVKRALAKAPQDRFLTASDFVADCQGGLPDTKPERRRGNRRVLTRATMVTAAILAVALVVTVVVVGLWRPGSGDLSTPDEGGKSSPGWVPEGLEDGTLLDSHDGVIYRVDSDGHVSWYRHTDPKAGAPTWAEGSGKRVGGDWKGRTVIAANRGVLYAIDDNGDLYWYRHTDPKGGADKWSKGSGTRVGHDFDKYIRIFAASANVLHTVDKKGRLFWNKHTSPDDGPVEWQPDSGTEIGSGWNTPMATLVSGGDGVLYVTRPNGDLLWHAPRDFRDVSSPWDRITIAEGWDDYESFVASSTGVIYARTRDGKLYWFRHLNPDNGLDEWSSDKGKLLNPS</sequence>
<reference evidence="13 14" key="1">
    <citation type="journal article" date="2009" name="Stand. Genomic Sci.">
        <title>Complete genome sequence of Stackebrandtia nassauensis type strain (LLR-40K-21).</title>
        <authorList>
            <person name="Munk C."/>
            <person name="Lapidus A."/>
            <person name="Copeland A."/>
            <person name="Jando M."/>
            <person name="Mayilraj S."/>
            <person name="Glavina Del Rio T."/>
            <person name="Nolan M."/>
            <person name="Chen F."/>
            <person name="Lucas S."/>
            <person name="Tice H."/>
            <person name="Cheng J.F."/>
            <person name="Han C."/>
            <person name="Detter J.C."/>
            <person name="Bruce D."/>
            <person name="Goodwin L."/>
            <person name="Chain P."/>
            <person name="Pitluck S."/>
            <person name="Goker M."/>
            <person name="Ovchinikova G."/>
            <person name="Pati A."/>
            <person name="Ivanova N."/>
            <person name="Mavromatis K."/>
            <person name="Chen A."/>
            <person name="Palaniappan K."/>
            <person name="Land M."/>
            <person name="Hauser L."/>
            <person name="Chang Y.J."/>
            <person name="Jeffries C.D."/>
            <person name="Bristow J."/>
            <person name="Eisen J.A."/>
            <person name="Markowitz V."/>
            <person name="Hugenholtz P."/>
            <person name="Kyrpides N.C."/>
            <person name="Klenk H.P."/>
        </authorList>
    </citation>
    <scope>NUCLEOTIDE SEQUENCE [LARGE SCALE GENOMIC DNA]</scope>
    <source>
        <strain evidence="14">DSM 44728 / CIP 108903 / NRRL B-16338 / NBRC 102104 / LLR-40K-21</strain>
    </source>
</reference>
<evidence type="ECO:0000256" key="1">
    <source>
        <dbReference type="ARBA" id="ARBA00012513"/>
    </source>
</evidence>
<dbReference type="PROSITE" id="PS00107">
    <property type="entry name" value="PROTEIN_KINASE_ATP"/>
    <property type="match status" value="1"/>
</dbReference>
<dbReference type="PANTHER" id="PTHR43289:SF6">
    <property type="entry name" value="SERINE_THREONINE-PROTEIN KINASE NEKL-3"/>
    <property type="match status" value="1"/>
</dbReference>
<evidence type="ECO:0000256" key="2">
    <source>
        <dbReference type="ARBA" id="ARBA00022527"/>
    </source>
</evidence>
<dbReference type="InterPro" id="IPR011009">
    <property type="entry name" value="Kinase-like_dom_sf"/>
</dbReference>
<dbReference type="eggNOG" id="COG1520">
    <property type="taxonomic scope" value="Bacteria"/>
</dbReference>
<feature type="domain" description="Protein kinase" evidence="12">
    <location>
        <begin position="11"/>
        <end position="271"/>
    </location>
</feature>
<dbReference type="FunFam" id="1.10.510.10:FF:000021">
    <property type="entry name" value="Serine/threonine protein kinase"/>
    <property type="match status" value="1"/>
</dbReference>
<dbReference type="FunFam" id="3.30.200.20:FF:000035">
    <property type="entry name" value="Serine/threonine protein kinase Stk1"/>
    <property type="match status" value="1"/>
</dbReference>
<dbReference type="PROSITE" id="PS00108">
    <property type="entry name" value="PROTEIN_KINASE_ST"/>
    <property type="match status" value="1"/>
</dbReference>
<dbReference type="SUPFAM" id="SSF89372">
    <property type="entry name" value="Fucose-specific lectin"/>
    <property type="match status" value="1"/>
</dbReference>
<dbReference type="InterPro" id="IPR017441">
    <property type="entry name" value="Protein_kinase_ATP_BS"/>
</dbReference>
<dbReference type="RefSeq" id="WP_013020447.1">
    <property type="nucleotide sequence ID" value="NC_013947.1"/>
</dbReference>
<protein>
    <recommendedName>
        <fullName evidence="1">non-specific serine/threonine protein kinase</fullName>
        <ecNumber evidence="1">2.7.11.1</ecNumber>
    </recommendedName>
</protein>
<dbReference type="InterPro" id="IPR000719">
    <property type="entry name" value="Prot_kinase_dom"/>
</dbReference>
<comment type="catalytic activity">
    <reaction evidence="8">
        <text>L-seryl-[protein] + ATP = O-phospho-L-seryl-[protein] + ADP + H(+)</text>
        <dbReference type="Rhea" id="RHEA:17989"/>
        <dbReference type="Rhea" id="RHEA-COMP:9863"/>
        <dbReference type="Rhea" id="RHEA-COMP:11604"/>
        <dbReference type="ChEBI" id="CHEBI:15378"/>
        <dbReference type="ChEBI" id="CHEBI:29999"/>
        <dbReference type="ChEBI" id="CHEBI:30616"/>
        <dbReference type="ChEBI" id="CHEBI:83421"/>
        <dbReference type="ChEBI" id="CHEBI:456216"/>
        <dbReference type="EC" id="2.7.11.1"/>
    </reaction>
</comment>
<keyword evidence="4 9" id="KW-0547">Nucleotide-binding</keyword>
<organism evidence="13 14">
    <name type="scientific">Stackebrandtia nassauensis (strain DSM 44728 / CIP 108903 / NRRL B-16338 / NBRC 102104 / LLR-40K-21)</name>
    <dbReference type="NCBI Taxonomy" id="446470"/>
    <lineage>
        <taxon>Bacteria</taxon>
        <taxon>Bacillati</taxon>
        <taxon>Actinomycetota</taxon>
        <taxon>Actinomycetes</taxon>
        <taxon>Glycomycetales</taxon>
        <taxon>Glycomycetaceae</taxon>
        <taxon>Stackebrandtia</taxon>
    </lineage>
</organism>
<feature type="binding site" evidence="9">
    <location>
        <position position="40"/>
    </location>
    <ligand>
        <name>ATP</name>
        <dbReference type="ChEBI" id="CHEBI:30616"/>
    </ligand>
</feature>
<dbReference type="CDD" id="cd14014">
    <property type="entry name" value="STKc_PknB_like"/>
    <property type="match status" value="1"/>
</dbReference>
<keyword evidence="11" id="KW-0472">Membrane</keyword>
<feature type="region of interest" description="Disordered" evidence="10">
    <location>
        <begin position="316"/>
        <end position="336"/>
    </location>
</feature>
<evidence type="ECO:0000256" key="4">
    <source>
        <dbReference type="ARBA" id="ARBA00022741"/>
    </source>
</evidence>
<dbReference type="Gene3D" id="2.115.10.10">
    <property type="entry name" value="Tachylectin 2"/>
    <property type="match status" value="2"/>
</dbReference>
<comment type="catalytic activity">
    <reaction evidence="7">
        <text>L-threonyl-[protein] + ATP = O-phospho-L-threonyl-[protein] + ADP + H(+)</text>
        <dbReference type="Rhea" id="RHEA:46608"/>
        <dbReference type="Rhea" id="RHEA-COMP:11060"/>
        <dbReference type="Rhea" id="RHEA-COMP:11605"/>
        <dbReference type="ChEBI" id="CHEBI:15378"/>
        <dbReference type="ChEBI" id="CHEBI:30013"/>
        <dbReference type="ChEBI" id="CHEBI:30616"/>
        <dbReference type="ChEBI" id="CHEBI:61977"/>
        <dbReference type="ChEBI" id="CHEBI:456216"/>
        <dbReference type="EC" id="2.7.11.1"/>
    </reaction>
</comment>
<dbReference type="EC" id="2.7.11.1" evidence="1"/>
<keyword evidence="3" id="KW-0808">Transferase</keyword>
<dbReference type="OrthoDB" id="9762169at2"/>
<evidence type="ECO:0000313" key="13">
    <source>
        <dbReference type="EMBL" id="ADD44876.1"/>
    </source>
</evidence>
<dbReference type="PANTHER" id="PTHR43289">
    <property type="entry name" value="MITOGEN-ACTIVATED PROTEIN KINASE KINASE KINASE 20-RELATED"/>
    <property type="match status" value="1"/>
</dbReference>
<dbReference type="EMBL" id="CP001778">
    <property type="protein sequence ID" value="ADD44876.1"/>
    <property type="molecule type" value="Genomic_DNA"/>
</dbReference>
<dbReference type="SUPFAM" id="SSF56112">
    <property type="entry name" value="Protein kinase-like (PK-like)"/>
    <property type="match status" value="1"/>
</dbReference>
<keyword evidence="11" id="KW-1133">Transmembrane helix</keyword>
<proteinExistence type="predicted"/>
<dbReference type="GO" id="GO:0004674">
    <property type="term" value="F:protein serine/threonine kinase activity"/>
    <property type="evidence" value="ECO:0007669"/>
    <property type="project" value="UniProtKB-KW"/>
</dbReference>
<name>D3QBY7_STANL</name>
<dbReference type="eggNOG" id="COG0515">
    <property type="taxonomic scope" value="Bacteria"/>
</dbReference>
<evidence type="ECO:0000256" key="6">
    <source>
        <dbReference type="ARBA" id="ARBA00022840"/>
    </source>
</evidence>
<dbReference type="AlphaFoldDB" id="D3QBY7"/>
<evidence type="ECO:0000256" key="10">
    <source>
        <dbReference type="SAM" id="MobiDB-lite"/>
    </source>
</evidence>
<evidence type="ECO:0000256" key="9">
    <source>
        <dbReference type="PROSITE-ProRule" id="PRU10141"/>
    </source>
</evidence>
<dbReference type="InterPro" id="IPR023294">
    <property type="entry name" value="Tachylectin2"/>
</dbReference>
<evidence type="ECO:0000256" key="5">
    <source>
        <dbReference type="ARBA" id="ARBA00022777"/>
    </source>
</evidence>
<dbReference type="HOGENOM" id="CLU_469210_0_0_11"/>
<evidence type="ECO:0000256" key="11">
    <source>
        <dbReference type="SAM" id="Phobius"/>
    </source>
</evidence>
<keyword evidence="14" id="KW-1185">Reference proteome</keyword>
<evidence type="ECO:0000256" key="3">
    <source>
        <dbReference type="ARBA" id="ARBA00022679"/>
    </source>
</evidence>
<evidence type="ECO:0000256" key="8">
    <source>
        <dbReference type="ARBA" id="ARBA00048679"/>
    </source>
</evidence>
<keyword evidence="11" id="KW-0812">Transmembrane</keyword>
<dbReference type="Proteomes" id="UP000000844">
    <property type="component" value="Chromosome"/>
</dbReference>
<dbReference type="GO" id="GO:0005524">
    <property type="term" value="F:ATP binding"/>
    <property type="evidence" value="ECO:0007669"/>
    <property type="project" value="UniProtKB-UniRule"/>
</dbReference>
<evidence type="ECO:0000256" key="7">
    <source>
        <dbReference type="ARBA" id="ARBA00047899"/>
    </source>
</evidence>
<keyword evidence="2 13" id="KW-0723">Serine/threonine-protein kinase</keyword>
<dbReference type="Gene3D" id="1.10.510.10">
    <property type="entry name" value="Transferase(Phosphotransferase) domain 1"/>
    <property type="match status" value="1"/>
</dbReference>
<evidence type="ECO:0000259" key="12">
    <source>
        <dbReference type="PROSITE" id="PS50011"/>
    </source>
</evidence>
<dbReference type="SMART" id="SM00220">
    <property type="entry name" value="S_TKc"/>
    <property type="match status" value="1"/>
</dbReference>
<dbReference type="GO" id="GO:0045717">
    <property type="term" value="P:negative regulation of fatty acid biosynthetic process"/>
    <property type="evidence" value="ECO:0007669"/>
    <property type="project" value="UniProtKB-ARBA"/>
</dbReference>
<dbReference type="InterPro" id="IPR008271">
    <property type="entry name" value="Ser/Thr_kinase_AS"/>
</dbReference>
<keyword evidence="5 13" id="KW-0418">Kinase</keyword>
<dbReference type="Gene3D" id="3.30.200.20">
    <property type="entry name" value="Phosphorylase Kinase, domain 1"/>
    <property type="match status" value="1"/>
</dbReference>
<keyword evidence="6 9" id="KW-0067">ATP-binding</keyword>
<dbReference type="Pfam" id="PF14517">
    <property type="entry name" value="Tachylectin"/>
    <property type="match status" value="1"/>
</dbReference>